<accession>D0KYQ4</accession>
<dbReference type="STRING" id="555778.Hneap_0728"/>
<sequence>MRWIVIVGLALAMYIVYLLSPILTPFLAGVVLAYLFDPLVTRMVGWKINRTLGTTVVFFVILLVMILAGLALVPVVINQAVKLISVFPKLLAMLQDQLVPYINAKLGLDINLNSMTQLTVQHAQEIGSVLAKSATVVFGNGSAVVLSMMNLILIPVIGFYLLRDWPHLLQRIQELMPRRQEPQWVALAQESNQMLGGFLRGQLAVMLANGITYAIGLTIVGLETGVVIGMAAGMLSFVPYLGNVIGITTALIAMYIQTGEFTPLLWVLLVFGIGQTLESILWQPRFVGERIGLHPVAVIFAVMAGGVLFGFFGVLLALPVSAILVVLGRHALKRYRESPFYEDADKVKVLLAPSKDTWAEKSE</sequence>
<dbReference type="OrthoDB" id="5792512at2"/>
<comment type="similarity">
    <text evidence="2">Belongs to the autoinducer-2 exporter (AI-2E) (TC 2.A.86) family.</text>
</comment>
<keyword evidence="7" id="KW-1185">Reference proteome</keyword>
<dbReference type="RefSeq" id="WP_012823613.1">
    <property type="nucleotide sequence ID" value="NC_013422.1"/>
</dbReference>
<dbReference type="PANTHER" id="PTHR21716">
    <property type="entry name" value="TRANSMEMBRANE PROTEIN"/>
    <property type="match status" value="1"/>
</dbReference>
<dbReference type="EMBL" id="CP001801">
    <property type="protein sequence ID" value="ACX95577.1"/>
    <property type="molecule type" value="Genomic_DNA"/>
</dbReference>
<comment type="subcellular location">
    <subcellularLocation>
        <location evidence="1">Membrane</location>
        <topology evidence="1">Multi-pass membrane protein</topology>
    </subcellularLocation>
</comment>
<dbReference type="Pfam" id="PF01594">
    <property type="entry name" value="AI-2E_transport"/>
    <property type="match status" value="1"/>
</dbReference>
<evidence type="ECO:0008006" key="8">
    <source>
        <dbReference type="Google" id="ProtNLM"/>
    </source>
</evidence>
<proteinExistence type="inferred from homology"/>
<evidence type="ECO:0000256" key="2">
    <source>
        <dbReference type="ARBA" id="ARBA00009773"/>
    </source>
</evidence>
<keyword evidence="5" id="KW-0472">Membrane</keyword>
<evidence type="ECO:0000256" key="5">
    <source>
        <dbReference type="ARBA" id="ARBA00023136"/>
    </source>
</evidence>
<organism evidence="6 7">
    <name type="scientific">Halothiobacillus neapolitanus (strain ATCC 23641 / DSM 15147 / CIP 104769 / NCIMB 8539 / c2)</name>
    <name type="common">Thiobacillus neapolitanus</name>
    <dbReference type="NCBI Taxonomy" id="555778"/>
    <lineage>
        <taxon>Bacteria</taxon>
        <taxon>Pseudomonadati</taxon>
        <taxon>Pseudomonadota</taxon>
        <taxon>Gammaproteobacteria</taxon>
        <taxon>Chromatiales</taxon>
        <taxon>Halothiobacillaceae</taxon>
        <taxon>Halothiobacillus</taxon>
    </lineage>
</organism>
<keyword evidence="4" id="KW-1133">Transmembrane helix</keyword>
<dbReference type="PANTHER" id="PTHR21716:SF64">
    <property type="entry name" value="AI-2 TRANSPORT PROTEIN TQSA"/>
    <property type="match status" value="1"/>
</dbReference>
<evidence type="ECO:0000256" key="1">
    <source>
        <dbReference type="ARBA" id="ARBA00004141"/>
    </source>
</evidence>
<evidence type="ECO:0000313" key="7">
    <source>
        <dbReference type="Proteomes" id="UP000009102"/>
    </source>
</evidence>
<keyword evidence="3" id="KW-0812">Transmembrane</keyword>
<dbReference type="GO" id="GO:0016020">
    <property type="term" value="C:membrane"/>
    <property type="evidence" value="ECO:0007669"/>
    <property type="project" value="UniProtKB-SubCell"/>
</dbReference>
<name>D0KYQ4_HALNC</name>
<dbReference type="HOGENOM" id="CLU_031275_8_0_6"/>
<evidence type="ECO:0000313" key="6">
    <source>
        <dbReference type="EMBL" id="ACX95577.1"/>
    </source>
</evidence>
<gene>
    <name evidence="6" type="ordered locus">Hneap_0728</name>
</gene>
<evidence type="ECO:0000256" key="4">
    <source>
        <dbReference type="ARBA" id="ARBA00022989"/>
    </source>
</evidence>
<reference evidence="6 7" key="1">
    <citation type="submission" date="2009-10" db="EMBL/GenBank/DDBJ databases">
        <title>Complete sequence of Halothiobacillus neapolitanus c2.</title>
        <authorList>
            <consortium name="US DOE Joint Genome Institute"/>
            <person name="Lucas S."/>
            <person name="Copeland A."/>
            <person name="Lapidus A."/>
            <person name="Glavina del Rio T."/>
            <person name="Tice H."/>
            <person name="Bruce D."/>
            <person name="Goodwin L."/>
            <person name="Pitluck S."/>
            <person name="Davenport K."/>
            <person name="Brettin T."/>
            <person name="Detter J.C."/>
            <person name="Han C."/>
            <person name="Tapia R."/>
            <person name="Larimer F."/>
            <person name="Land M."/>
            <person name="Hauser L."/>
            <person name="Kyrpides N."/>
            <person name="Mikhailova N."/>
            <person name="Kerfeld C."/>
            <person name="Cannon G."/>
            <person name="Heinhort S."/>
        </authorList>
    </citation>
    <scope>NUCLEOTIDE SEQUENCE [LARGE SCALE GENOMIC DNA]</scope>
    <source>
        <strain evidence="7">ATCC 23641 / c2</strain>
    </source>
</reference>
<dbReference type="Proteomes" id="UP000009102">
    <property type="component" value="Chromosome"/>
</dbReference>
<dbReference type="AlphaFoldDB" id="D0KYQ4"/>
<evidence type="ECO:0000256" key="3">
    <source>
        <dbReference type="ARBA" id="ARBA00022692"/>
    </source>
</evidence>
<dbReference type="GO" id="GO:0055085">
    <property type="term" value="P:transmembrane transport"/>
    <property type="evidence" value="ECO:0007669"/>
    <property type="project" value="TreeGrafter"/>
</dbReference>
<dbReference type="InterPro" id="IPR002549">
    <property type="entry name" value="AI-2E-like"/>
</dbReference>
<protein>
    <recommendedName>
        <fullName evidence="8">AI-2E family transporter</fullName>
    </recommendedName>
</protein>
<dbReference type="KEGG" id="hna:Hneap_0728"/>
<dbReference type="eggNOG" id="COG0628">
    <property type="taxonomic scope" value="Bacteria"/>
</dbReference>